<dbReference type="AlphaFoldDB" id="A0A6G1BTP4"/>
<feature type="region of interest" description="Disordered" evidence="1">
    <location>
        <begin position="1"/>
        <end position="31"/>
    </location>
</feature>
<name>A0A6G1BTP4_9ORYZ</name>
<gene>
    <name evidence="2" type="ORF">E2562_009891</name>
</gene>
<evidence type="ECO:0000256" key="1">
    <source>
        <dbReference type="SAM" id="MobiDB-lite"/>
    </source>
</evidence>
<feature type="compositionally biased region" description="Basic and acidic residues" evidence="1">
    <location>
        <begin position="16"/>
        <end position="31"/>
    </location>
</feature>
<organism evidence="2 3">
    <name type="scientific">Oryza meyeriana var. granulata</name>
    <dbReference type="NCBI Taxonomy" id="110450"/>
    <lineage>
        <taxon>Eukaryota</taxon>
        <taxon>Viridiplantae</taxon>
        <taxon>Streptophyta</taxon>
        <taxon>Embryophyta</taxon>
        <taxon>Tracheophyta</taxon>
        <taxon>Spermatophyta</taxon>
        <taxon>Magnoliopsida</taxon>
        <taxon>Liliopsida</taxon>
        <taxon>Poales</taxon>
        <taxon>Poaceae</taxon>
        <taxon>BOP clade</taxon>
        <taxon>Oryzoideae</taxon>
        <taxon>Oryzeae</taxon>
        <taxon>Oryzinae</taxon>
        <taxon>Oryza</taxon>
        <taxon>Oryza meyeriana</taxon>
    </lineage>
</organism>
<evidence type="ECO:0000313" key="3">
    <source>
        <dbReference type="Proteomes" id="UP000479710"/>
    </source>
</evidence>
<accession>A0A6G1BTP4</accession>
<comment type="caution">
    <text evidence="2">The sequence shown here is derived from an EMBL/GenBank/DDBJ whole genome shotgun (WGS) entry which is preliminary data.</text>
</comment>
<reference evidence="2 3" key="1">
    <citation type="submission" date="2019-11" db="EMBL/GenBank/DDBJ databases">
        <title>Whole genome sequence of Oryza granulata.</title>
        <authorList>
            <person name="Li W."/>
        </authorList>
    </citation>
    <scope>NUCLEOTIDE SEQUENCE [LARGE SCALE GENOMIC DNA]</scope>
    <source>
        <strain evidence="3">cv. Menghai</strain>
        <tissue evidence="2">Leaf</tissue>
    </source>
</reference>
<proteinExistence type="predicted"/>
<dbReference type="Proteomes" id="UP000479710">
    <property type="component" value="Unassembled WGS sequence"/>
</dbReference>
<protein>
    <submittedName>
        <fullName evidence="2">Uncharacterized protein</fullName>
    </submittedName>
</protein>
<sequence length="121" mass="12879">MASPPHASTCGPLEEGGARGERERNNGADLSTAKDEAACFDKLASGINELMTRSDPIGRAAVALGSGHWPTSERDSRRKLGRSTGHHFNLHRISPICATTEAIALNYTTPAQPARPPRLPP</sequence>
<keyword evidence="3" id="KW-1185">Reference proteome</keyword>
<dbReference type="EMBL" id="SPHZ02000011">
    <property type="protein sequence ID" value="KAF0891478.1"/>
    <property type="molecule type" value="Genomic_DNA"/>
</dbReference>
<evidence type="ECO:0000313" key="2">
    <source>
        <dbReference type="EMBL" id="KAF0891478.1"/>
    </source>
</evidence>